<dbReference type="Proteomes" id="UP000655751">
    <property type="component" value="Unassembled WGS sequence"/>
</dbReference>
<organism evidence="2 3">
    <name type="scientific">Nocardia bovistercoris</name>
    <dbReference type="NCBI Taxonomy" id="2785916"/>
    <lineage>
        <taxon>Bacteria</taxon>
        <taxon>Bacillati</taxon>
        <taxon>Actinomycetota</taxon>
        <taxon>Actinomycetes</taxon>
        <taxon>Mycobacteriales</taxon>
        <taxon>Nocardiaceae</taxon>
        <taxon>Nocardia</taxon>
    </lineage>
</organism>
<name>A0A931N360_9NOCA</name>
<dbReference type="Pfam" id="PF17414">
    <property type="entry name" value="MatP_C"/>
    <property type="match status" value="1"/>
</dbReference>
<dbReference type="RefSeq" id="WP_196148484.1">
    <property type="nucleotide sequence ID" value="NZ_JADMLG010000002.1"/>
</dbReference>
<dbReference type="InterPro" id="IPR035375">
    <property type="entry name" value="MatP_C"/>
</dbReference>
<accession>A0A931N360</accession>
<dbReference type="AlphaFoldDB" id="A0A931N360"/>
<gene>
    <name evidence="2" type="ORF">IT779_08020</name>
</gene>
<evidence type="ECO:0000313" key="3">
    <source>
        <dbReference type="Proteomes" id="UP000655751"/>
    </source>
</evidence>
<feature type="domain" description="MatP C-terminal ribbon-helix-helix" evidence="1">
    <location>
        <begin position="7"/>
        <end position="48"/>
    </location>
</feature>
<proteinExistence type="predicted"/>
<keyword evidence="3" id="KW-1185">Reference proteome</keyword>
<dbReference type="EMBL" id="JADMLG010000002">
    <property type="protein sequence ID" value="MBH0776228.1"/>
    <property type="molecule type" value="Genomic_DNA"/>
</dbReference>
<reference evidence="2" key="1">
    <citation type="submission" date="2020-11" db="EMBL/GenBank/DDBJ databases">
        <title>Nocardia NEAU-351.nov., a novel actinomycete isolated from the cow dung.</title>
        <authorList>
            <person name="Zhang X."/>
        </authorList>
    </citation>
    <scope>NUCLEOTIDE SEQUENCE</scope>
    <source>
        <strain evidence="2">NEAU-351</strain>
    </source>
</reference>
<comment type="caution">
    <text evidence="2">The sequence shown here is derived from an EMBL/GenBank/DDBJ whole genome shotgun (WGS) entry which is preliminary data.</text>
</comment>
<protein>
    <recommendedName>
        <fullName evidence="1">MatP C-terminal ribbon-helix-helix domain-containing protein</fullName>
    </recommendedName>
</protein>
<evidence type="ECO:0000259" key="1">
    <source>
        <dbReference type="Pfam" id="PF17414"/>
    </source>
</evidence>
<evidence type="ECO:0000313" key="2">
    <source>
        <dbReference type="EMBL" id="MBH0776228.1"/>
    </source>
</evidence>
<sequence length="79" mass="8809">MAATMSSMKVEQSVRERVSALAQSEGRTVSQTIAHLLDEHDRRMRFAAVAAAYAEMDDDYVTEAAAWDDTLEDGLDDER</sequence>